<dbReference type="EMBL" id="MTYJ01000030">
    <property type="protein sequence ID" value="OQV20465.1"/>
    <property type="molecule type" value="Genomic_DNA"/>
</dbReference>
<dbReference type="OrthoDB" id="10003593at2759"/>
<keyword evidence="9" id="KW-0539">Nucleus</keyword>
<dbReference type="GO" id="GO:0061015">
    <property type="term" value="P:snRNA import into nucleus"/>
    <property type="evidence" value="ECO:0007669"/>
    <property type="project" value="InterPro"/>
</dbReference>
<comment type="function">
    <text evidence="1">Functions as an U snRNP-specific nuclear import adapter. Involved in the trimethylguanosine (m3G)-cap-dependent nuclear import of U snRNPs. Binds specifically to the terminal m3G-cap U snRNAs.</text>
</comment>
<evidence type="ECO:0000256" key="3">
    <source>
        <dbReference type="ARBA" id="ARBA00004496"/>
    </source>
</evidence>
<comment type="similarity">
    <text evidence="4">Belongs to the snurportin family.</text>
</comment>
<evidence type="ECO:0000256" key="9">
    <source>
        <dbReference type="ARBA" id="ARBA00023242"/>
    </source>
</evidence>
<feature type="region of interest" description="Disordered" evidence="10">
    <location>
        <begin position="340"/>
        <end position="376"/>
    </location>
</feature>
<feature type="compositionally biased region" description="Basic and acidic residues" evidence="10">
    <location>
        <begin position="353"/>
        <end position="363"/>
    </location>
</feature>
<dbReference type="PANTHER" id="PTHR13403">
    <property type="entry name" value="SNURPORTIN1 RNUT1 PROTEIN RNA, U TRANSPORTER 1"/>
    <property type="match status" value="1"/>
</dbReference>
<comment type="subcellular location">
    <subcellularLocation>
        <location evidence="3">Cytoplasm</location>
    </subcellularLocation>
    <subcellularLocation>
        <location evidence="2">Nucleus</location>
    </subcellularLocation>
</comment>
<keyword evidence="8" id="KW-0694">RNA-binding</keyword>
<evidence type="ECO:0000256" key="2">
    <source>
        <dbReference type="ARBA" id="ARBA00004123"/>
    </source>
</evidence>
<accession>A0A1W0WZ66</accession>
<feature type="domain" description="Snurportin-1 m3G cap-binding" evidence="11">
    <location>
        <begin position="126"/>
        <end position="305"/>
    </location>
</feature>
<gene>
    <name evidence="12" type="ORF">BV898_05510</name>
</gene>
<keyword evidence="6" id="KW-0813">Transport</keyword>
<feature type="region of interest" description="Disordered" evidence="10">
    <location>
        <begin position="84"/>
        <end position="118"/>
    </location>
</feature>
<dbReference type="AlphaFoldDB" id="A0A1W0WZ66"/>
<dbReference type="Gene3D" id="3.30.470.30">
    <property type="entry name" value="DNA ligase/mRNA capping enzyme"/>
    <property type="match status" value="1"/>
</dbReference>
<dbReference type="GO" id="GO:0005634">
    <property type="term" value="C:nucleus"/>
    <property type="evidence" value="ECO:0007669"/>
    <property type="project" value="UniProtKB-SubCell"/>
</dbReference>
<dbReference type="GO" id="GO:0005737">
    <property type="term" value="C:cytoplasm"/>
    <property type="evidence" value="ECO:0007669"/>
    <property type="project" value="UniProtKB-SubCell"/>
</dbReference>
<evidence type="ECO:0000256" key="1">
    <source>
        <dbReference type="ARBA" id="ARBA00003975"/>
    </source>
</evidence>
<sequence length="376" mass="43060">MFRSLVSELRCLNAEELPSLYEKPPGSPCSQLSRFSDIYQQSRLVEGQDDRRRRLLKEYRDSKRDEALLKKYATAFSALDEPAESDSALVHNTERKDSLVDGEEDCQVSDFKQSPSRKSTTTKFPRLMLSEWLLEVPSDFEDSWIMLPCPVGKRCSIVTSRGETTVYSRTGLHMLTGTSDLPGGSSTKRQGSNFTVLDCVFDKHRKIFHLLDVIFWNGTSLTENTVEFRLFWLKSRFDEIDTLLLTAGWEQYRMQLLPHCNCTTEEMGSFFADSKSLAPIDGYMFYHKEGIYVADTTPLVCWLKPYMVPEILRLPVPADLMKSKPVGYTTLSAHVAALDEKRPKKPERRWRKKLQDAAARTDDSNLEDSSMDSQNL</sequence>
<dbReference type="SUPFAM" id="SSF56091">
    <property type="entry name" value="DNA ligase/mRNA capping enzyme, catalytic domain"/>
    <property type="match status" value="1"/>
</dbReference>
<dbReference type="InterPro" id="IPR047857">
    <property type="entry name" value="Snurportin1_C"/>
</dbReference>
<feature type="compositionally biased region" description="Basic residues" evidence="10">
    <location>
        <begin position="343"/>
        <end position="352"/>
    </location>
</feature>
<evidence type="ECO:0000256" key="8">
    <source>
        <dbReference type="ARBA" id="ARBA00022884"/>
    </source>
</evidence>
<name>A0A1W0WZ66_HYPEX</name>
<dbReference type="PANTHER" id="PTHR13403:SF6">
    <property type="entry name" value="SNURPORTIN-1"/>
    <property type="match status" value="1"/>
</dbReference>
<protein>
    <recommendedName>
        <fullName evidence="5">Snurportin-1</fullName>
    </recommendedName>
</protein>
<evidence type="ECO:0000256" key="10">
    <source>
        <dbReference type="SAM" id="MobiDB-lite"/>
    </source>
</evidence>
<dbReference type="Pfam" id="PF21974">
    <property type="entry name" value="SPN1_m3Gcap_bd"/>
    <property type="match status" value="1"/>
</dbReference>
<reference evidence="13" key="1">
    <citation type="submission" date="2017-01" db="EMBL/GenBank/DDBJ databases">
        <title>Comparative genomics of anhydrobiosis in the tardigrade Hypsibius dujardini.</title>
        <authorList>
            <person name="Yoshida Y."/>
            <person name="Koutsovoulos G."/>
            <person name="Laetsch D."/>
            <person name="Stevens L."/>
            <person name="Kumar S."/>
            <person name="Horikawa D."/>
            <person name="Ishino K."/>
            <person name="Komine S."/>
            <person name="Tomita M."/>
            <person name="Blaxter M."/>
            <person name="Arakawa K."/>
        </authorList>
    </citation>
    <scope>NUCLEOTIDE SEQUENCE [LARGE SCALE GENOMIC DNA]</scope>
    <source>
        <strain evidence="13">Z151</strain>
    </source>
</reference>
<evidence type="ECO:0000259" key="11">
    <source>
        <dbReference type="Pfam" id="PF21974"/>
    </source>
</evidence>
<dbReference type="GO" id="GO:0003723">
    <property type="term" value="F:RNA binding"/>
    <property type="evidence" value="ECO:0007669"/>
    <property type="project" value="UniProtKB-KW"/>
</dbReference>
<evidence type="ECO:0000256" key="7">
    <source>
        <dbReference type="ARBA" id="ARBA00022490"/>
    </source>
</evidence>
<evidence type="ECO:0000313" key="13">
    <source>
        <dbReference type="Proteomes" id="UP000192578"/>
    </source>
</evidence>
<evidence type="ECO:0000313" key="12">
    <source>
        <dbReference type="EMBL" id="OQV20465.1"/>
    </source>
</evidence>
<comment type="caution">
    <text evidence="12">The sequence shown here is derived from an EMBL/GenBank/DDBJ whole genome shotgun (WGS) entry which is preliminary data.</text>
</comment>
<keyword evidence="7" id="KW-0963">Cytoplasm</keyword>
<organism evidence="12 13">
    <name type="scientific">Hypsibius exemplaris</name>
    <name type="common">Freshwater tardigrade</name>
    <dbReference type="NCBI Taxonomy" id="2072580"/>
    <lineage>
        <taxon>Eukaryota</taxon>
        <taxon>Metazoa</taxon>
        <taxon>Ecdysozoa</taxon>
        <taxon>Tardigrada</taxon>
        <taxon>Eutardigrada</taxon>
        <taxon>Parachela</taxon>
        <taxon>Hypsibioidea</taxon>
        <taxon>Hypsibiidae</taxon>
        <taxon>Hypsibius</taxon>
    </lineage>
</organism>
<dbReference type="CDD" id="cd09232">
    <property type="entry name" value="Snurportin-1_C"/>
    <property type="match status" value="1"/>
</dbReference>
<proteinExistence type="inferred from homology"/>
<evidence type="ECO:0000256" key="6">
    <source>
        <dbReference type="ARBA" id="ARBA00022448"/>
    </source>
</evidence>
<evidence type="ECO:0000256" key="5">
    <source>
        <dbReference type="ARBA" id="ARBA00016034"/>
    </source>
</evidence>
<keyword evidence="13" id="KW-1185">Reference proteome</keyword>
<evidence type="ECO:0000256" key="4">
    <source>
        <dbReference type="ARBA" id="ARBA00007540"/>
    </source>
</evidence>
<dbReference type="InterPro" id="IPR017336">
    <property type="entry name" value="Snurportin-1"/>
</dbReference>
<dbReference type="Proteomes" id="UP000192578">
    <property type="component" value="Unassembled WGS sequence"/>
</dbReference>